<keyword evidence="3" id="KW-1185">Reference proteome</keyword>
<reference evidence="3" key="1">
    <citation type="submission" date="2016-10" db="EMBL/GenBank/DDBJ databases">
        <authorList>
            <person name="Varghese N."/>
            <person name="Submissions S."/>
        </authorList>
    </citation>
    <scope>NUCLEOTIDE SEQUENCE [LARGE SCALE GENOMIC DNA]</scope>
    <source>
        <strain evidence="3">DSM 20524</strain>
    </source>
</reference>
<evidence type="ECO:0000313" key="2">
    <source>
        <dbReference type="EMBL" id="SES15886.1"/>
    </source>
</evidence>
<dbReference type="AlphaFoldDB" id="A0A1H9V2C3"/>
<name>A0A1H9V2C3_9CORY</name>
<evidence type="ECO:0000313" key="3">
    <source>
        <dbReference type="Proteomes" id="UP000198929"/>
    </source>
</evidence>
<accession>A0A1H9V2C3</accession>
<dbReference type="Proteomes" id="UP000198929">
    <property type="component" value="Unassembled WGS sequence"/>
</dbReference>
<protein>
    <submittedName>
        <fullName evidence="2">Uncharacterized protein</fullName>
    </submittedName>
</protein>
<proteinExistence type="predicted"/>
<dbReference type="STRING" id="1121357.SAMN05661109_02033"/>
<gene>
    <name evidence="2" type="ORF">SAMN05661109_02033</name>
</gene>
<sequence length="124" mass="13779">MVATQSVTMLNQFSIDEVVIASRQAGATELHRPDADASEYEDWLEDYTLGQLWETNVLDGGYPRFESGAPQKTLPDIKPAQPRLSSPVGDRKHFTPYCGGFVQCSISSCLASSSFRVWIFSEDK</sequence>
<feature type="region of interest" description="Disordered" evidence="1">
    <location>
        <begin position="64"/>
        <end position="88"/>
    </location>
</feature>
<evidence type="ECO:0000256" key="1">
    <source>
        <dbReference type="SAM" id="MobiDB-lite"/>
    </source>
</evidence>
<dbReference type="RefSeq" id="WP_157728315.1">
    <property type="nucleotide sequence ID" value="NZ_CP047199.1"/>
</dbReference>
<dbReference type="EMBL" id="FOGQ01000010">
    <property type="protein sequence ID" value="SES15886.1"/>
    <property type="molecule type" value="Genomic_DNA"/>
</dbReference>
<organism evidence="2 3">
    <name type="scientific">Corynebacterium cystitidis DSM 20524</name>
    <dbReference type="NCBI Taxonomy" id="1121357"/>
    <lineage>
        <taxon>Bacteria</taxon>
        <taxon>Bacillati</taxon>
        <taxon>Actinomycetota</taxon>
        <taxon>Actinomycetes</taxon>
        <taxon>Mycobacteriales</taxon>
        <taxon>Corynebacteriaceae</taxon>
        <taxon>Corynebacterium</taxon>
    </lineage>
</organism>